<evidence type="ECO:0000256" key="1">
    <source>
        <dbReference type="ARBA" id="ARBA00004586"/>
    </source>
</evidence>
<evidence type="ECO:0000256" key="4">
    <source>
        <dbReference type="ARBA" id="ARBA00023043"/>
    </source>
</evidence>
<feature type="compositionally biased region" description="Acidic residues" evidence="9">
    <location>
        <begin position="22"/>
        <end position="31"/>
    </location>
</feature>
<organism evidence="11 12">
    <name type="scientific">Elliptochloris bilobata</name>
    <dbReference type="NCBI Taxonomy" id="381761"/>
    <lineage>
        <taxon>Eukaryota</taxon>
        <taxon>Viridiplantae</taxon>
        <taxon>Chlorophyta</taxon>
        <taxon>core chlorophytes</taxon>
        <taxon>Trebouxiophyceae</taxon>
        <taxon>Trebouxiophyceae incertae sedis</taxon>
        <taxon>Elliptochloris clade</taxon>
        <taxon>Elliptochloris</taxon>
    </lineage>
</organism>
<dbReference type="InterPro" id="IPR021832">
    <property type="entry name" value="ANKRD13"/>
</dbReference>
<evidence type="ECO:0000256" key="2">
    <source>
        <dbReference type="ARBA" id="ARBA00022737"/>
    </source>
</evidence>
<dbReference type="PROSITE" id="PS50297">
    <property type="entry name" value="ANK_REP_REGION"/>
    <property type="match status" value="1"/>
</dbReference>
<feature type="repeat" description="ANK" evidence="8">
    <location>
        <begin position="99"/>
        <end position="131"/>
    </location>
</feature>
<evidence type="ECO:0000313" key="12">
    <source>
        <dbReference type="Proteomes" id="UP001445335"/>
    </source>
</evidence>
<evidence type="ECO:0000259" key="10">
    <source>
        <dbReference type="Pfam" id="PF11904"/>
    </source>
</evidence>
<feature type="region of interest" description="Disordered" evidence="9">
    <location>
        <begin position="500"/>
        <end position="521"/>
    </location>
</feature>
<dbReference type="Pfam" id="PF11904">
    <property type="entry name" value="ANKRD13_C"/>
    <property type="match status" value="2"/>
</dbReference>
<sequence>MHPKGREPVGDHLDEHFHACDVPEDDLDEDDQFQDALDEIEGQELPEPWEQEVGGPESTQQLADVEFPLHRAAFEGDTARLLDLLAALPAQEQREFDTQGNTVLHVAVLRRRYELAEALLEAGFPVALFNARKWAPVDEAIALNDKRMVRLLHGREVANLKAELKSKKAEMLETMAGIPDHSFKLRWELGSPVFGLLLRRYAPHDTYEVWKKGARMRVDGSLMGIDDKSAALIPEWKRGHFSLLFDGAATPATVLLLDHKKQTIVDLQAEKKRHRPDLDTEVRLLMSEGAAGRTTVKTSGFRFKPVRSWLGGESTERIEEWRTVVYEAAGIVKAISIEKAPVDLPVDISFEEYLARPLPEDVTTETYLDPLSMAGMPGKGAAAHPEGDAEDGEPAKKKKPKAPRRLTGKCWMAEDFPMTLHQLLPVLEVVGNANKHIARVAKFLTKYGELALFPVKLQVPLLWTVYALVSFRQFRLLAPDSAAADDGFFEAPPSYRRKALHESSRARTRGSAAPPQPWGAPHGSALDGHLAELDLQEGDLHLL</sequence>
<keyword evidence="3" id="KW-0256">Endoplasmic reticulum</keyword>
<feature type="domain" description="Ankyrin repeat" evidence="10">
    <location>
        <begin position="395"/>
        <end position="478"/>
    </location>
</feature>
<protein>
    <recommendedName>
        <fullName evidence="10">Ankyrin repeat domain-containing protein</fullName>
    </recommendedName>
</protein>
<dbReference type="Proteomes" id="UP001445335">
    <property type="component" value="Unassembled WGS sequence"/>
</dbReference>
<dbReference type="InterPro" id="IPR002110">
    <property type="entry name" value="Ankyrin_rpt"/>
</dbReference>
<dbReference type="PANTHER" id="PTHR12447">
    <property type="entry name" value="ANKYRIN REPEAT DOMAIN-CONTAINING PROTEIN 13"/>
    <property type="match status" value="1"/>
</dbReference>
<reference evidence="11 12" key="1">
    <citation type="journal article" date="2024" name="Nat. Commun.">
        <title>Phylogenomics reveals the evolutionary origins of lichenization in chlorophyte algae.</title>
        <authorList>
            <person name="Puginier C."/>
            <person name="Libourel C."/>
            <person name="Otte J."/>
            <person name="Skaloud P."/>
            <person name="Haon M."/>
            <person name="Grisel S."/>
            <person name="Petersen M."/>
            <person name="Berrin J.G."/>
            <person name="Delaux P.M."/>
            <person name="Dal Grande F."/>
            <person name="Keller J."/>
        </authorList>
    </citation>
    <scope>NUCLEOTIDE SEQUENCE [LARGE SCALE GENOMIC DNA]</scope>
    <source>
        <strain evidence="11 12">SAG 245.80</strain>
    </source>
</reference>
<dbReference type="SUPFAM" id="SSF48403">
    <property type="entry name" value="Ankyrin repeat"/>
    <property type="match status" value="1"/>
</dbReference>
<dbReference type="PANTHER" id="PTHR12447:SF25">
    <property type="entry name" value="ANKYRIN REPEAT DOMAIN-CONTAINING PROTEIN 13C"/>
    <property type="match status" value="1"/>
</dbReference>
<feature type="compositionally biased region" description="Basic and acidic residues" evidence="9">
    <location>
        <begin position="1"/>
        <end position="21"/>
    </location>
</feature>
<evidence type="ECO:0000256" key="3">
    <source>
        <dbReference type="ARBA" id="ARBA00022824"/>
    </source>
</evidence>
<evidence type="ECO:0000313" key="11">
    <source>
        <dbReference type="EMBL" id="KAK9845369.1"/>
    </source>
</evidence>
<accession>A0AAW1SGC0</accession>
<evidence type="ECO:0000256" key="9">
    <source>
        <dbReference type="SAM" id="MobiDB-lite"/>
    </source>
</evidence>
<keyword evidence="2" id="KW-0677">Repeat</keyword>
<keyword evidence="4 8" id="KW-0040">ANK repeat</keyword>
<dbReference type="InterPro" id="IPR055285">
    <property type="entry name" value="ANKRD13_C"/>
</dbReference>
<dbReference type="InterPro" id="IPR036770">
    <property type="entry name" value="Ankyrin_rpt-contain_sf"/>
</dbReference>
<dbReference type="EMBL" id="JALJOU010000003">
    <property type="protein sequence ID" value="KAK9845369.1"/>
    <property type="molecule type" value="Genomic_DNA"/>
</dbReference>
<evidence type="ECO:0000256" key="6">
    <source>
        <dbReference type="ARBA" id="ARBA00023186"/>
    </source>
</evidence>
<evidence type="ECO:0000256" key="7">
    <source>
        <dbReference type="ARBA" id="ARBA00037107"/>
    </source>
</evidence>
<keyword evidence="5" id="KW-0472">Membrane</keyword>
<name>A0AAW1SGC0_9CHLO</name>
<feature type="region of interest" description="Disordered" evidence="9">
    <location>
        <begin position="1"/>
        <end position="31"/>
    </location>
</feature>
<feature type="domain" description="Ankyrin repeat" evidence="10">
    <location>
        <begin position="217"/>
        <end position="336"/>
    </location>
</feature>
<keyword evidence="6" id="KW-0143">Chaperone</keyword>
<comment type="function">
    <text evidence="7">Acts as a molecular chaperone for G protein-coupled receptors, regulating their biogenesis and exit from the ER.</text>
</comment>
<proteinExistence type="predicted"/>
<evidence type="ECO:0000256" key="8">
    <source>
        <dbReference type="PROSITE-ProRule" id="PRU00023"/>
    </source>
</evidence>
<comment type="subcellular location">
    <subcellularLocation>
        <location evidence="1">Endoplasmic reticulum membrane</location>
    </subcellularLocation>
</comment>
<feature type="region of interest" description="Disordered" evidence="9">
    <location>
        <begin position="377"/>
        <end position="404"/>
    </location>
</feature>
<dbReference type="PROSITE" id="PS50088">
    <property type="entry name" value="ANK_REPEAT"/>
    <property type="match status" value="1"/>
</dbReference>
<dbReference type="Gene3D" id="1.25.40.20">
    <property type="entry name" value="Ankyrin repeat-containing domain"/>
    <property type="match status" value="1"/>
</dbReference>
<evidence type="ECO:0000256" key="5">
    <source>
        <dbReference type="ARBA" id="ARBA00023136"/>
    </source>
</evidence>
<dbReference type="AlphaFoldDB" id="A0AAW1SGC0"/>
<keyword evidence="12" id="KW-1185">Reference proteome</keyword>
<dbReference type="GO" id="GO:0005789">
    <property type="term" value="C:endoplasmic reticulum membrane"/>
    <property type="evidence" value="ECO:0007669"/>
    <property type="project" value="UniProtKB-SubCell"/>
</dbReference>
<comment type="caution">
    <text evidence="11">The sequence shown here is derived from an EMBL/GenBank/DDBJ whole genome shotgun (WGS) entry which is preliminary data.</text>
</comment>
<gene>
    <name evidence="11" type="ORF">WJX81_004718</name>
</gene>
<dbReference type="Pfam" id="PF00023">
    <property type="entry name" value="Ank"/>
    <property type="match status" value="1"/>
</dbReference>